<sequence length="24" mass="2819">MSHGRGTRACPFFKELYFTRKKGT</sequence>
<dbReference type="Proteomes" id="UP000032142">
    <property type="component" value="Unassembled WGS sequence"/>
</dbReference>
<name>A0A0B0PE27_GOSAR</name>
<evidence type="ECO:0000313" key="2">
    <source>
        <dbReference type="Proteomes" id="UP000032142"/>
    </source>
</evidence>
<proteinExistence type="predicted"/>
<dbReference type="EMBL" id="KN429645">
    <property type="protein sequence ID" value="KHG24688.1"/>
    <property type="molecule type" value="Genomic_DNA"/>
</dbReference>
<evidence type="ECO:0000313" key="1">
    <source>
        <dbReference type="EMBL" id="KHG24688.1"/>
    </source>
</evidence>
<dbReference type="AlphaFoldDB" id="A0A0B0PE27"/>
<accession>A0A0B0PE27</accession>
<gene>
    <name evidence="1" type="ORF">F383_31433</name>
</gene>
<keyword evidence="2" id="KW-1185">Reference proteome</keyword>
<organism evidence="1 2">
    <name type="scientific">Gossypium arboreum</name>
    <name type="common">Tree cotton</name>
    <name type="synonym">Gossypium nanking</name>
    <dbReference type="NCBI Taxonomy" id="29729"/>
    <lineage>
        <taxon>Eukaryota</taxon>
        <taxon>Viridiplantae</taxon>
        <taxon>Streptophyta</taxon>
        <taxon>Embryophyta</taxon>
        <taxon>Tracheophyta</taxon>
        <taxon>Spermatophyta</taxon>
        <taxon>Magnoliopsida</taxon>
        <taxon>eudicotyledons</taxon>
        <taxon>Gunneridae</taxon>
        <taxon>Pentapetalae</taxon>
        <taxon>rosids</taxon>
        <taxon>malvids</taxon>
        <taxon>Malvales</taxon>
        <taxon>Malvaceae</taxon>
        <taxon>Malvoideae</taxon>
        <taxon>Gossypium</taxon>
    </lineage>
</organism>
<reference evidence="2" key="1">
    <citation type="submission" date="2014-09" db="EMBL/GenBank/DDBJ databases">
        <authorList>
            <person name="Mudge J."/>
            <person name="Ramaraj T."/>
            <person name="Lindquist I.E."/>
            <person name="Bharti A.K."/>
            <person name="Sundararajan A."/>
            <person name="Cameron C.T."/>
            <person name="Woodward J.E."/>
            <person name="May G.D."/>
            <person name="Brubaker C."/>
            <person name="Broadhvest J."/>
            <person name="Wilkins T.A."/>
        </authorList>
    </citation>
    <scope>NUCLEOTIDE SEQUENCE</scope>
    <source>
        <strain evidence="2">cv. AKA8401</strain>
    </source>
</reference>
<protein>
    <submittedName>
        <fullName evidence="1">Uncharacterized protein</fullName>
    </submittedName>
</protein>